<name>A0AA38VEH4_9PEZI</name>
<feature type="region of interest" description="Disordered" evidence="8">
    <location>
        <begin position="36"/>
        <end position="115"/>
    </location>
</feature>
<evidence type="ECO:0000256" key="7">
    <source>
        <dbReference type="ARBA" id="ARBA00035399"/>
    </source>
</evidence>
<proteinExistence type="inferred from homology"/>
<evidence type="ECO:0000313" key="9">
    <source>
        <dbReference type="EMBL" id="KAJ9134543.1"/>
    </source>
</evidence>
<feature type="region of interest" description="Disordered" evidence="8">
    <location>
        <begin position="249"/>
        <end position="290"/>
    </location>
</feature>
<comment type="similarity">
    <text evidence="2">Belongs to the universal ribosomal protein uL29 family.</text>
</comment>
<evidence type="ECO:0000256" key="5">
    <source>
        <dbReference type="ARBA" id="ARBA00023274"/>
    </source>
</evidence>
<keyword evidence="5" id="KW-0687">Ribonucleoprotein</keyword>
<dbReference type="Proteomes" id="UP001174691">
    <property type="component" value="Unassembled WGS sequence"/>
</dbReference>
<keyword evidence="10" id="KW-1185">Reference proteome</keyword>
<dbReference type="InterPro" id="IPR038340">
    <property type="entry name" value="MRP-L47_sf"/>
</dbReference>
<evidence type="ECO:0000256" key="6">
    <source>
        <dbReference type="ARBA" id="ARBA00035289"/>
    </source>
</evidence>
<comment type="subcellular location">
    <subcellularLocation>
        <location evidence="1">Mitochondrion</location>
    </subcellularLocation>
</comment>
<feature type="compositionally biased region" description="Basic and acidic residues" evidence="8">
    <location>
        <begin position="258"/>
        <end position="275"/>
    </location>
</feature>
<gene>
    <name evidence="9" type="ORF">NKR19_g8606</name>
</gene>
<evidence type="ECO:0000256" key="4">
    <source>
        <dbReference type="ARBA" id="ARBA00023128"/>
    </source>
</evidence>
<feature type="compositionally biased region" description="Basic and acidic residues" evidence="8">
    <location>
        <begin position="73"/>
        <end position="86"/>
    </location>
</feature>
<dbReference type="EMBL" id="JANBVN010000180">
    <property type="protein sequence ID" value="KAJ9134543.1"/>
    <property type="molecule type" value="Genomic_DNA"/>
</dbReference>
<protein>
    <recommendedName>
        <fullName evidence="6">Large ribosomal subunit protein uL29m</fullName>
    </recommendedName>
    <alternativeName>
        <fullName evidence="7">54S ribosomal protein L4, mitochondrial</fullName>
    </alternativeName>
</protein>
<evidence type="ECO:0000256" key="8">
    <source>
        <dbReference type="SAM" id="MobiDB-lite"/>
    </source>
</evidence>
<dbReference type="InterPro" id="IPR010729">
    <property type="entry name" value="Ribosomal_uL29_mit"/>
</dbReference>
<dbReference type="GO" id="GO:0003735">
    <property type="term" value="F:structural constituent of ribosome"/>
    <property type="evidence" value="ECO:0007669"/>
    <property type="project" value="InterPro"/>
</dbReference>
<dbReference type="GO" id="GO:0032543">
    <property type="term" value="P:mitochondrial translation"/>
    <property type="evidence" value="ECO:0007669"/>
    <property type="project" value="TreeGrafter"/>
</dbReference>
<evidence type="ECO:0000256" key="2">
    <source>
        <dbReference type="ARBA" id="ARBA00009254"/>
    </source>
</evidence>
<evidence type="ECO:0000256" key="3">
    <source>
        <dbReference type="ARBA" id="ARBA00022980"/>
    </source>
</evidence>
<dbReference type="GO" id="GO:0005762">
    <property type="term" value="C:mitochondrial large ribosomal subunit"/>
    <property type="evidence" value="ECO:0007669"/>
    <property type="project" value="TreeGrafter"/>
</dbReference>
<sequence length="290" mass="32919">MATSRALRPSLAAGLLQPGSRPALLPSLSTPIFLQRKQQPHHLRPTPSSSSSTAPFSTSAPIARRHVYPGARKTRDNNPHRGESSMRRTGPRWRLSVSDEPLPLPVPRAELPSPETDPDHGLWEFFFDREVVVRSGVETGRHGRAWTAEELRAKSWDDLHSLWWVCCKERNRVATMAWEREKGKYGFGAAEDARRDAEIVKTMKAIRHVLTERYYLWEDAVELAKEDPEINLSGEGQVYTPQEFLVEEDQPEELSQDDFEKMKAGEIPESLKKVDPSTLSHETPKEAPRV</sequence>
<accession>A0AA38VEH4</accession>
<dbReference type="Gene3D" id="6.10.330.20">
    <property type="match status" value="1"/>
</dbReference>
<organism evidence="9 10">
    <name type="scientific">Coniochaeta hoffmannii</name>
    <dbReference type="NCBI Taxonomy" id="91930"/>
    <lineage>
        <taxon>Eukaryota</taxon>
        <taxon>Fungi</taxon>
        <taxon>Dikarya</taxon>
        <taxon>Ascomycota</taxon>
        <taxon>Pezizomycotina</taxon>
        <taxon>Sordariomycetes</taxon>
        <taxon>Sordariomycetidae</taxon>
        <taxon>Coniochaetales</taxon>
        <taxon>Coniochaetaceae</taxon>
        <taxon>Coniochaeta</taxon>
    </lineage>
</organism>
<evidence type="ECO:0000313" key="10">
    <source>
        <dbReference type="Proteomes" id="UP001174691"/>
    </source>
</evidence>
<evidence type="ECO:0000256" key="1">
    <source>
        <dbReference type="ARBA" id="ARBA00004173"/>
    </source>
</evidence>
<keyword evidence="3" id="KW-0689">Ribosomal protein</keyword>
<keyword evidence="4" id="KW-0496">Mitochondrion</keyword>
<feature type="compositionally biased region" description="Low complexity" evidence="8">
    <location>
        <begin position="45"/>
        <end position="61"/>
    </location>
</feature>
<comment type="caution">
    <text evidence="9">The sequence shown here is derived from an EMBL/GenBank/DDBJ whole genome shotgun (WGS) entry which is preliminary data.</text>
</comment>
<reference evidence="9" key="1">
    <citation type="submission" date="2022-07" db="EMBL/GenBank/DDBJ databases">
        <title>Fungi with potential for degradation of polypropylene.</title>
        <authorList>
            <person name="Gostincar C."/>
        </authorList>
    </citation>
    <scope>NUCLEOTIDE SEQUENCE</scope>
    <source>
        <strain evidence="9">EXF-13287</strain>
    </source>
</reference>
<dbReference type="PANTHER" id="PTHR21183">
    <property type="entry name" value="RIBOSOMAL PROTEIN L47, MITOCHONDRIAL-RELATED"/>
    <property type="match status" value="1"/>
</dbReference>
<dbReference type="Pfam" id="PF06984">
    <property type="entry name" value="MRP-L47"/>
    <property type="match status" value="1"/>
</dbReference>
<dbReference type="AlphaFoldDB" id="A0AA38VEH4"/>
<dbReference type="PANTHER" id="PTHR21183:SF18">
    <property type="entry name" value="LARGE RIBOSOMAL SUBUNIT PROTEIN UL29M"/>
    <property type="match status" value="1"/>
</dbReference>